<dbReference type="InterPro" id="IPR050445">
    <property type="entry name" value="Bact_polysacc_biosynth/exp"/>
</dbReference>
<comment type="caution">
    <text evidence="4">The sequence shown here is derived from an EMBL/GenBank/DDBJ whole genome shotgun (WGS) entry which is preliminary data.</text>
</comment>
<dbReference type="Proteomes" id="UP000539175">
    <property type="component" value="Unassembled WGS sequence"/>
</dbReference>
<sequence length="493" mass="54757">MPPTTQMPIAFTVRDLVLILFRYRQRALAAFGLCLGAAILASVFMPAVHESDASVLINKFSREFTYRPDAGGAAAALMPMTSDPEELLNTQVQLIRSRDVIITTIKKVGLERLYPTLANKDPDKVNWDKVVERFSDALSTVPQRTSNILHLSFHHHQATTATATLDTLIQVFRDKSINVYLNSQTQFYETQVADGHARVDAAYKKLADFRRAHGVQAYDGQMALLLQQRLNLDSEAKRVDADLAGTRQRVTELKRQIKATPPDVTAYTDKEQSRVVDEARTKLLNLHLREKELSAQFTDESRQMQQVRQEIAVAEQFLAQEEGKFAGTVRRARNDVLTGAEQDLNRTLADAATLEGRQRDIGTQIASVDAKINGMTGSEAQRWTLERDLTAAQESLKAQMARLEEARESDNLNRGRVGNIAIVQAPSMSREPVQPKPLLNLALGILAGLFLAVVAALLSEFASDTIYDPARAERLLGVPALAVFNLQEKPAEM</sequence>
<evidence type="ECO:0000259" key="3">
    <source>
        <dbReference type="Pfam" id="PF13807"/>
    </source>
</evidence>
<evidence type="ECO:0000256" key="2">
    <source>
        <dbReference type="SAM" id="Phobius"/>
    </source>
</evidence>
<gene>
    <name evidence="4" type="ORF">FHS74_004241</name>
</gene>
<protein>
    <submittedName>
        <fullName evidence="4">Uncharacterized protein involved in exopolysaccharide biosynthesis</fullName>
    </submittedName>
</protein>
<keyword evidence="2" id="KW-0472">Membrane</keyword>
<dbReference type="GO" id="GO:0005886">
    <property type="term" value="C:plasma membrane"/>
    <property type="evidence" value="ECO:0007669"/>
    <property type="project" value="TreeGrafter"/>
</dbReference>
<keyword evidence="2" id="KW-0812">Transmembrane</keyword>
<keyword evidence="1" id="KW-0175">Coiled coil</keyword>
<evidence type="ECO:0000313" key="5">
    <source>
        <dbReference type="Proteomes" id="UP000539175"/>
    </source>
</evidence>
<dbReference type="Pfam" id="PF13807">
    <property type="entry name" value="GNVR"/>
    <property type="match status" value="1"/>
</dbReference>
<keyword evidence="2" id="KW-1133">Transmembrane helix</keyword>
<accession>A0A7X0EF46</accession>
<keyword evidence="5" id="KW-1185">Reference proteome</keyword>
<dbReference type="PANTHER" id="PTHR32309">
    <property type="entry name" value="TYROSINE-PROTEIN KINASE"/>
    <property type="match status" value="1"/>
</dbReference>
<evidence type="ECO:0000313" key="4">
    <source>
        <dbReference type="EMBL" id="MBB6253665.1"/>
    </source>
</evidence>
<name>A0A7X0EF46_9PROT</name>
<feature type="coiled-coil region" evidence="1">
    <location>
        <begin position="290"/>
        <end position="324"/>
    </location>
</feature>
<feature type="transmembrane region" description="Helical" evidence="2">
    <location>
        <begin position="28"/>
        <end position="48"/>
    </location>
</feature>
<organism evidence="4 5">
    <name type="scientific">Nitrospirillum iridis</name>
    <dbReference type="NCBI Taxonomy" id="765888"/>
    <lineage>
        <taxon>Bacteria</taxon>
        <taxon>Pseudomonadati</taxon>
        <taxon>Pseudomonadota</taxon>
        <taxon>Alphaproteobacteria</taxon>
        <taxon>Rhodospirillales</taxon>
        <taxon>Azospirillaceae</taxon>
        <taxon>Nitrospirillum</taxon>
    </lineage>
</organism>
<evidence type="ECO:0000256" key="1">
    <source>
        <dbReference type="SAM" id="Coils"/>
    </source>
</evidence>
<dbReference type="EMBL" id="JACIIZ010000013">
    <property type="protein sequence ID" value="MBB6253665.1"/>
    <property type="molecule type" value="Genomic_DNA"/>
</dbReference>
<feature type="transmembrane region" description="Helical" evidence="2">
    <location>
        <begin position="438"/>
        <end position="458"/>
    </location>
</feature>
<dbReference type="InterPro" id="IPR032807">
    <property type="entry name" value="GNVR"/>
</dbReference>
<dbReference type="GO" id="GO:0004713">
    <property type="term" value="F:protein tyrosine kinase activity"/>
    <property type="evidence" value="ECO:0007669"/>
    <property type="project" value="TreeGrafter"/>
</dbReference>
<proteinExistence type="predicted"/>
<feature type="coiled-coil region" evidence="1">
    <location>
        <begin position="386"/>
        <end position="413"/>
    </location>
</feature>
<dbReference type="RefSeq" id="WP_184804659.1">
    <property type="nucleotide sequence ID" value="NZ_JACIIZ010000013.1"/>
</dbReference>
<dbReference type="AlphaFoldDB" id="A0A7X0EF46"/>
<reference evidence="4 5" key="1">
    <citation type="submission" date="2020-08" db="EMBL/GenBank/DDBJ databases">
        <title>Genomic Encyclopedia of Type Strains, Phase IV (KMG-IV): sequencing the most valuable type-strain genomes for metagenomic binning, comparative biology and taxonomic classification.</title>
        <authorList>
            <person name="Goeker M."/>
        </authorList>
    </citation>
    <scope>NUCLEOTIDE SEQUENCE [LARGE SCALE GENOMIC DNA]</scope>
    <source>
        <strain evidence="4 5">DSM 22198</strain>
    </source>
</reference>
<feature type="domain" description="Tyrosine-protein kinase G-rich" evidence="3">
    <location>
        <begin position="385"/>
        <end position="458"/>
    </location>
</feature>
<dbReference type="PANTHER" id="PTHR32309:SF13">
    <property type="entry name" value="FERRIC ENTEROBACTIN TRANSPORT PROTEIN FEPE"/>
    <property type="match status" value="1"/>
</dbReference>